<dbReference type="RefSeq" id="WP_196913110.1">
    <property type="nucleotide sequence ID" value="NZ_JADTFC010000050.1"/>
</dbReference>
<keyword evidence="2" id="KW-1185">Reference proteome</keyword>
<proteinExistence type="predicted"/>
<dbReference type="Proteomes" id="UP000608450">
    <property type="component" value="Unassembled WGS sequence"/>
</dbReference>
<accession>A0ABS0KN43</accession>
<organism evidence="1 2">
    <name type="scientific">Pseudomonas nitroreducens</name>
    <dbReference type="NCBI Taxonomy" id="46680"/>
    <lineage>
        <taxon>Bacteria</taxon>
        <taxon>Pseudomonadati</taxon>
        <taxon>Pseudomonadota</taxon>
        <taxon>Gammaproteobacteria</taxon>
        <taxon>Pseudomonadales</taxon>
        <taxon>Pseudomonadaceae</taxon>
        <taxon>Pseudomonas</taxon>
    </lineage>
</organism>
<dbReference type="Gene3D" id="3.30.2000.20">
    <property type="match status" value="1"/>
</dbReference>
<evidence type="ECO:0000313" key="1">
    <source>
        <dbReference type="EMBL" id="MBG6289530.1"/>
    </source>
</evidence>
<dbReference type="EMBL" id="JADTFC010000050">
    <property type="protein sequence ID" value="MBG6289530.1"/>
    <property type="molecule type" value="Genomic_DNA"/>
</dbReference>
<gene>
    <name evidence="1" type="ORF">I5I61_18920</name>
</gene>
<evidence type="ECO:0000313" key="2">
    <source>
        <dbReference type="Proteomes" id="UP000608450"/>
    </source>
</evidence>
<reference evidence="1 2" key="1">
    <citation type="submission" date="2020-11" db="EMBL/GenBank/DDBJ databases">
        <title>Enhanced detection system for hospital associated transmission using whole genome sequencing surveillance.</title>
        <authorList>
            <person name="Harrison L.H."/>
            <person name="Van Tyne D."/>
            <person name="Marsh J.W."/>
            <person name="Griffith M.P."/>
            <person name="Snyder D.J."/>
            <person name="Cooper V.S."/>
            <person name="Mustapha M."/>
        </authorList>
    </citation>
    <scope>NUCLEOTIDE SEQUENCE [LARGE SCALE GENOMIC DNA]</scope>
    <source>
        <strain evidence="1 2">PSA00705</strain>
    </source>
</reference>
<sequence length="139" mass="15031">MSEKIIRSIYEARLAAWAAARSPVLKVAYENEKFAPPTDGSTYLRCFLLPANTDSQDLQGVHEAFLGVFQVNIVAKAGAGLGAAKGIADELRALFPNNLRLTKTGLTVQSISPCSQASTQQDTNTATVPVWFNYRADVI</sequence>
<protein>
    <recommendedName>
        <fullName evidence="3">DUF3168 domain-containing protein</fullName>
    </recommendedName>
</protein>
<dbReference type="Pfam" id="PF13554">
    <property type="entry name" value="Phage_tail_terminator_5"/>
    <property type="match status" value="1"/>
</dbReference>
<name>A0ABS0KN43_PSENT</name>
<dbReference type="InterPro" id="IPR025395">
    <property type="entry name" value="Phage_tail_terminator-like"/>
</dbReference>
<evidence type="ECO:0008006" key="3">
    <source>
        <dbReference type="Google" id="ProtNLM"/>
    </source>
</evidence>
<comment type="caution">
    <text evidence="1">The sequence shown here is derived from an EMBL/GenBank/DDBJ whole genome shotgun (WGS) entry which is preliminary data.</text>
</comment>